<dbReference type="GO" id="GO:0005524">
    <property type="term" value="F:ATP binding"/>
    <property type="evidence" value="ECO:0007669"/>
    <property type="project" value="UniProtKB-KW"/>
</dbReference>
<dbReference type="FunFam" id="2.40.33.10:FF:000001">
    <property type="entry name" value="Pyruvate kinase"/>
    <property type="match status" value="1"/>
</dbReference>
<dbReference type="Gene3D" id="3.20.20.60">
    <property type="entry name" value="Phosphoenolpyruvate-binding domains"/>
    <property type="match status" value="1"/>
</dbReference>
<name>F7YWE3_9THEM</name>
<evidence type="ECO:0000256" key="11">
    <source>
        <dbReference type="ARBA" id="ARBA00023317"/>
    </source>
</evidence>
<dbReference type="GO" id="GO:0000287">
    <property type="term" value="F:magnesium ion binding"/>
    <property type="evidence" value="ECO:0007669"/>
    <property type="project" value="UniProtKB-UniRule"/>
</dbReference>
<evidence type="ECO:0000259" key="15">
    <source>
        <dbReference type="Pfam" id="PF02887"/>
    </source>
</evidence>
<dbReference type="Pfam" id="PF02887">
    <property type="entry name" value="PK_C"/>
    <property type="match status" value="1"/>
</dbReference>
<evidence type="ECO:0000256" key="5">
    <source>
        <dbReference type="ARBA" id="ARBA00022723"/>
    </source>
</evidence>
<dbReference type="SUPFAM" id="SSF51621">
    <property type="entry name" value="Phosphoenolpyruvate/pyruvate domain"/>
    <property type="match status" value="1"/>
</dbReference>
<evidence type="ECO:0000256" key="13">
    <source>
        <dbReference type="RuleBase" id="RU000504"/>
    </source>
</evidence>
<dbReference type="PANTHER" id="PTHR11817">
    <property type="entry name" value="PYRUVATE KINASE"/>
    <property type="match status" value="1"/>
</dbReference>
<evidence type="ECO:0000313" key="17">
    <source>
        <dbReference type="Proteomes" id="UP000006804"/>
    </source>
</evidence>
<dbReference type="InterPro" id="IPR015806">
    <property type="entry name" value="Pyrv_Knase_insert_dom_sf"/>
</dbReference>
<dbReference type="InterPro" id="IPR015793">
    <property type="entry name" value="Pyrv_Knase_brl"/>
</dbReference>
<dbReference type="HOGENOM" id="CLU_015439_0_2_0"/>
<comment type="catalytic activity">
    <reaction evidence="13">
        <text>pyruvate + ATP = phosphoenolpyruvate + ADP + H(+)</text>
        <dbReference type="Rhea" id="RHEA:18157"/>
        <dbReference type="ChEBI" id="CHEBI:15361"/>
        <dbReference type="ChEBI" id="CHEBI:15378"/>
        <dbReference type="ChEBI" id="CHEBI:30616"/>
        <dbReference type="ChEBI" id="CHEBI:58702"/>
        <dbReference type="ChEBI" id="CHEBI:456216"/>
        <dbReference type="EC" id="2.7.1.40"/>
    </reaction>
</comment>
<dbReference type="eggNOG" id="COG0469">
    <property type="taxonomic scope" value="Bacteria"/>
</dbReference>
<evidence type="ECO:0000259" key="14">
    <source>
        <dbReference type="Pfam" id="PF00224"/>
    </source>
</evidence>
<evidence type="ECO:0000256" key="12">
    <source>
        <dbReference type="NCBIfam" id="TIGR01064"/>
    </source>
</evidence>
<keyword evidence="17" id="KW-1185">Reference proteome</keyword>
<dbReference type="InterPro" id="IPR001697">
    <property type="entry name" value="Pyr_Knase"/>
</dbReference>
<dbReference type="AlphaFoldDB" id="F7YWE3"/>
<dbReference type="InterPro" id="IPR040442">
    <property type="entry name" value="Pyrv_kinase-like_dom_sf"/>
</dbReference>
<dbReference type="GO" id="GO:0016301">
    <property type="term" value="F:kinase activity"/>
    <property type="evidence" value="ECO:0007669"/>
    <property type="project" value="UniProtKB-KW"/>
</dbReference>
<dbReference type="PRINTS" id="PR01050">
    <property type="entry name" value="PYRUVTKNASE"/>
</dbReference>
<evidence type="ECO:0000313" key="16">
    <source>
        <dbReference type="EMBL" id="AEH51921.1"/>
    </source>
</evidence>
<dbReference type="GO" id="GO:0030955">
    <property type="term" value="F:potassium ion binding"/>
    <property type="evidence" value="ECO:0007669"/>
    <property type="project" value="UniProtKB-UniRule"/>
</dbReference>
<feature type="domain" description="Pyruvate kinase barrel" evidence="14">
    <location>
        <begin position="6"/>
        <end position="324"/>
    </location>
</feature>
<dbReference type="Pfam" id="PF00224">
    <property type="entry name" value="PK"/>
    <property type="match status" value="1"/>
</dbReference>
<dbReference type="EMBL" id="CP002351">
    <property type="protein sequence ID" value="AEH51921.1"/>
    <property type="molecule type" value="Genomic_DNA"/>
</dbReference>
<dbReference type="SMR" id="F7YWE3"/>
<keyword evidence="5" id="KW-0479">Metal-binding</keyword>
<keyword evidence="10 13" id="KW-0324">Glycolysis</keyword>
<reference evidence="16 17" key="1">
    <citation type="submission" date="2010-11" db="EMBL/GenBank/DDBJ databases">
        <title>The complete genome of Thermotoga thermarum DSM 5069.</title>
        <authorList>
            <consortium name="US DOE Joint Genome Institute (JGI-PGF)"/>
            <person name="Lucas S."/>
            <person name="Copeland A."/>
            <person name="Lapidus A."/>
            <person name="Bruce D."/>
            <person name="Goodwin L."/>
            <person name="Pitluck S."/>
            <person name="Kyrpides N."/>
            <person name="Mavromatis K."/>
            <person name="Ivanova N."/>
            <person name="Zeytun A."/>
            <person name="Brettin T."/>
            <person name="Detter J.C."/>
            <person name="Tapia R."/>
            <person name="Han C."/>
            <person name="Land M."/>
            <person name="Hauser L."/>
            <person name="Markowitz V."/>
            <person name="Cheng J.-F."/>
            <person name="Hugenholtz P."/>
            <person name="Woyke T."/>
            <person name="Wu D."/>
            <person name="Spring S."/>
            <person name="Schroeder M."/>
            <person name="Brambilla E."/>
            <person name="Klenk H.-P."/>
            <person name="Eisen J.A."/>
        </authorList>
    </citation>
    <scope>NUCLEOTIDE SEQUENCE [LARGE SCALE GENOMIC DNA]</scope>
    <source>
        <strain evidence="16 17">DSM 5069</strain>
    </source>
</reference>
<evidence type="ECO:0000256" key="9">
    <source>
        <dbReference type="ARBA" id="ARBA00022842"/>
    </source>
</evidence>
<dbReference type="SUPFAM" id="SSF50800">
    <property type="entry name" value="PK beta-barrel domain-like"/>
    <property type="match status" value="1"/>
</dbReference>
<dbReference type="InterPro" id="IPR015813">
    <property type="entry name" value="Pyrv/PenolPyrv_kinase-like_dom"/>
</dbReference>
<evidence type="ECO:0000256" key="1">
    <source>
        <dbReference type="ARBA" id="ARBA00004997"/>
    </source>
</evidence>
<keyword evidence="7 13" id="KW-0418">Kinase</keyword>
<evidence type="ECO:0000256" key="7">
    <source>
        <dbReference type="ARBA" id="ARBA00022777"/>
    </source>
</evidence>
<dbReference type="SUPFAM" id="SSF52935">
    <property type="entry name" value="PK C-terminal domain-like"/>
    <property type="match status" value="1"/>
</dbReference>
<dbReference type="PATRIC" id="fig|688269.3.peg.1939"/>
<keyword evidence="9 13" id="KW-0460">Magnesium</keyword>
<dbReference type="NCBIfam" id="NF004491">
    <property type="entry name" value="PRK05826.1"/>
    <property type="match status" value="1"/>
</dbReference>
<accession>F7YWE3</accession>
<dbReference type="EC" id="2.7.1.40" evidence="3 12"/>
<evidence type="ECO:0000256" key="10">
    <source>
        <dbReference type="ARBA" id="ARBA00023152"/>
    </source>
</evidence>
<dbReference type="Gene3D" id="2.40.33.10">
    <property type="entry name" value="PK beta-barrel domain-like"/>
    <property type="match status" value="1"/>
</dbReference>
<dbReference type="GO" id="GO:0004743">
    <property type="term" value="F:pyruvate kinase activity"/>
    <property type="evidence" value="ECO:0007669"/>
    <property type="project" value="UniProtKB-UniRule"/>
</dbReference>
<keyword evidence="4 13" id="KW-0808">Transferase</keyword>
<evidence type="ECO:0000256" key="2">
    <source>
        <dbReference type="ARBA" id="ARBA00008663"/>
    </source>
</evidence>
<keyword evidence="11 16" id="KW-0670">Pyruvate</keyword>
<organism evidence="16 17">
    <name type="scientific">Pseudothermotoga thermarum DSM 5069</name>
    <dbReference type="NCBI Taxonomy" id="688269"/>
    <lineage>
        <taxon>Bacteria</taxon>
        <taxon>Thermotogati</taxon>
        <taxon>Thermotogota</taxon>
        <taxon>Thermotogae</taxon>
        <taxon>Thermotogales</taxon>
        <taxon>Thermotogaceae</taxon>
        <taxon>Pseudothermotoga</taxon>
    </lineage>
</organism>
<gene>
    <name evidence="16" type="ORF">Theth_1880</name>
</gene>
<sequence length="475" mass="52610">MKRHMNRTKIICSLGPKIEEPETIVKLIEAGVNAIRISGAHYPLEKLVELVLRVKEIKSDLNIPLAILVDLPGTKLRVKLFEKEEIEVKESQKIIIATEESVEADLWILYKNLHEYLKPGHPVLIDDGRIRLNVVRNVGKKIECEVMIGGSIKNGHGVNIPETDLPGEVPTKQDREIIEACVNYEIDYFCVSFVKSSREIRNMRKFINSFDENTGILAKIETKKALDDLDQICKESDGIIVARGDLAVETSMEELPVIQKKVIEAAAAFGKPAIVATEILKSMMENPYPSRAEVMDVANAILDGADALLLTAETAVGKYPIETVETMRRIIENVENHVSQIKSSLLQRHLQEVHDDLSQAIAKSSFEIAQEIGAKAIITSTASGSTARRVSYYRPNCLILATTPRERTYHQLSIVWGVVPILMPEILDVDLMIPVAVEKAKQLGYVESSDVVVVTAGMPAGVTGTTNLIKAHVVE</sequence>
<dbReference type="NCBIfam" id="TIGR01064">
    <property type="entry name" value="pyruv_kin"/>
    <property type="match status" value="1"/>
</dbReference>
<comment type="similarity">
    <text evidence="2 13">Belongs to the pyruvate kinase family.</text>
</comment>
<dbReference type="Gene3D" id="3.40.1380.20">
    <property type="entry name" value="Pyruvate kinase, C-terminal domain"/>
    <property type="match status" value="1"/>
</dbReference>
<dbReference type="RefSeq" id="WP_013933129.1">
    <property type="nucleotide sequence ID" value="NC_015707.1"/>
</dbReference>
<dbReference type="InterPro" id="IPR036918">
    <property type="entry name" value="Pyrv_Knase_C_sf"/>
</dbReference>
<proteinExistence type="inferred from homology"/>
<feature type="domain" description="Pyruvate kinase C-terminal" evidence="15">
    <location>
        <begin position="359"/>
        <end position="470"/>
    </location>
</feature>
<evidence type="ECO:0000256" key="3">
    <source>
        <dbReference type="ARBA" id="ARBA00012142"/>
    </source>
</evidence>
<evidence type="ECO:0000256" key="8">
    <source>
        <dbReference type="ARBA" id="ARBA00022840"/>
    </source>
</evidence>
<dbReference type="Proteomes" id="UP000006804">
    <property type="component" value="Chromosome"/>
</dbReference>
<protein>
    <recommendedName>
        <fullName evidence="3 12">Pyruvate kinase</fullName>
        <ecNumber evidence="3 12">2.7.1.40</ecNumber>
    </recommendedName>
</protein>
<keyword evidence="6" id="KW-0547">Nucleotide-binding</keyword>
<keyword evidence="8" id="KW-0067">ATP-binding</keyword>
<dbReference type="STRING" id="688269.Theth_1880"/>
<dbReference type="KEGG" id="tta:Theth_1880"/>
<evidence type="ECO:0000256" key="4">
    <source>
        <dbReference type="ARBA" id="ARBA00022679"/>
    </source>
</evidence>
<comment type="pathway">
    <text evidence="1 13">Carbohydrate degradation; glycolysis; pyruvate from D-glyceraldehyde 3-phosphate: step 5/5.</text>
</comment>
<dbReference type="InterPro" id="IPR011037">
    <property type="entry name" value="Pyrv_Knase-like_insert_dom_sf"/>
</dbReference>
<evidence type="ECO:0000256" key="6">
    <source>
        <dbReference type="ARBA" id="ARBA00022741"/>
    </source>
</evidence>
<dbReference type="UniPathway" id="UPA00109">
    <property type="reaction ID" value="UER00188"/>
</dbReference>
<dbReference type="InterPro" id="IPR015795">
    <property type="entry name" value="Pyrv_Knase_C"/>
</dbReference>